<dbReference type="PANTHER" id="PTHR30558">
    <property type="entry name" value="EXBD MEMBRANE COMPONENT OF PMF-DRIVEN MACROMOLECULE IMPORT SYSTEM"/>
    <property type="match status" value="1"/>
</dbReference>
<evidence type="ECO:0000256" key="6">
    <source>
        <dbReference type="ARBA" id="ARBA00023136"/>
    </source>
</evidence>
<gene>
    <name evidence="9" type="ORF">D0911_06170</name>
</gene>
<dbReference type="EMBL" id="RHGB01000005">
    <property type="protein sequence ID" value="RNL65942.1"/>
    <property type="molecule type" value="Genomic_DNA"/>
</dbReference>
<keyword evidence="6 8" id="KW-0472">Membrane</keyword>
<sequence>MQWALKEFAVTSLFQAEPEYEEVEQRRSRRTRRLKRKLKGYGDGELNIVSMIDVFAVMVFFLLVGSSISASKLHTLNLTIPVASNTPSSTQADFQLAISLYANKVLVSKSGERTSINHIDAKVDIDSLSNLLRSIKAEHPNEERVSLLVADNVPYEQIIRVMDSVRESPPTEGSEAVPLFPAISMGDAEVGAK</sequence>
<evidence type="ECO:0000256" key="2">
    <source>
        <dbReference type="ARBA" id="ARBA00005811"/>
    </source>
</evidence>
<keyword evidence="7" id="KW-0653">Protein transport</keyword>
<evidence type="ECO:0000313" key="9">
    <source>
        <dbReference type="EMBL" id="RNL65942.1"/>
    </source>
</evidence>
<comment type="similarity">
    <text evidence="2 7">Belongs to the ExbD/TolR family.</text>
</comment>
<comment type="subcellular location">
    <subcellularLocation>
        <location evidence="1">Cell membrane</location>
        <topology evidence="1">Single-pass membrane protein</topology>
    </subcellularLocation>
    <subcellularLocation>
        <location evidence="7">Cell membrane</location>
        <topology evidence="7">Single-pass type II membrane protein</topology>
    </subcellularLocation>
</comment>
<keyword evidence="3" id="KW-1003">Cell membrane</keyword>
<evidence type="ECO:0000256" key="7">
    <source>
        <dbReference type="RuleBase" id="RU003879"/>
    </source>
</evidence>
<dbReference type="Gene3D" id="3.30.420.270">
    <property type="match status" value="1"/>
</dbReference>
<evidence type="ECO:0000256" key="4">
    <source>
        <dbReference type="ARBA" id="ARBA00022692"/>
    </source>
</evidence>
<keyword evidence="4 7" id="KW-0812">Transmembrane</keyword>
<name>A0ABX9W499_9GAMM</name>
<keyword evidence="10" id="KW-1185">Reference proteome</keyword>
<accession>A0ABX9W499</accession>
<organism evidence="9 10">
    <name type="scientific">Zhongshania marina</name>
    <dbReference type="NCBI Taxonomy" id="2304603"/>
    <lineage>
        <taxon>Bacteria</taxon>
        <taxon>Pseudomonadati</taxon>
        <taxon>Pseudomonadota</taxon>
        <taxon>Gammaproteobacteria</taxon>
        <taxon>Cellvibrionales</taxon>
        <taxon>Spongiibacteraceae</taxon>
        <taxon>Zhongshania</taxon>
    </lineage>
</organism>
<evidence type="ECO:0000256" key="1">
    <source>
        <dbReference type="ARBA" id="ARBA00004162"/>
    </source>
</evidence>
<reference evidence="9 10" key="1">
    <citation type="submission" date="2018-10" db="EMBL/GenBank/DDBJ databases">
        <title>Draft genome sequence of Zhongshania sp. DSW25-10.</title>
        <authorList>
            <person name="Oh J."/>
        </authorList>
    </citation>
    <scope>NUCLEOTIDE SEQUENCE [LARGE SCALE GENOMIC DNA]</scope>
    <source>
        <strain evidence="9 10">DSW25-10</strain>
    </source>
</reference>
<dbReference type="Pfam" id="PF02472">
    <property type="entry name" value="ExbD"/>
    <property type="match status" value="1"/>
</dbReference>
<evidence type="ECO:0000313" key="10">
    <source>
        <dbReference type="Proteomes" id="UP000274695"/>
    </source>
</evidence>
<protein>
    <submittedName>
        <fullName evidence="9">Biopolymer transporter ExbD</fullName>
    </submittedName>
</protein>
<dbReference type="Proteomes" id="UP000274695">
    <property type="component" value="Unassembled WGS sequence"/>
</dbReference>
<keyword evidence="5 8" id="KW-1133">Transmembrane helix</keyword>
<dbReference type="InterPro" id="IPR003400">
    <property type="entry name" value="ExbD"/>
</dbReference>
<evidence type="ECO:0000256" key="3">
    <source>
        <dbReference type="ARBA" id="ARBA00022475"/>
    </source>
</evidence>
<proteinExistence type="inferred from homology"/>
<evidence type="ECO:0000256" key="8">
    <source>
        <dbReference type="SAM" id="Phobius"/>
    </source>
</evidence>
<feature type="transmembrane region" description="Helical" evidence="8">
    <location>
        <begin position="46"/>
        <end position="64"/>
    </location>
</feature>
<evidence type="ECO:0000256" key="5">
    <source>
        <dbReference type="ARBA" id="ARBA00022989"/>
    </source>
</evidence>
<keyword evidence="7" id="KW-0813">Transport</keyword>
<comment type="caution">
    <text evidence="9">The sequence shown here is derived from an EMBL/GenBank/DDBJ whole genome shotgun (WGS) entry which is preliminary data.</text>
</comment>